<organism evidence="1 2">
    <name type="scientific">Rhododendron simsii</name>
    <name type="common">Sims's rhododendron</name>
    <dbReference type="NCBI Taxonomy" id="118357"/>
    <lineage>
        <taxon>Eukaryota</taxon>
        <taxon>Viridiplantae</taxon>
        <taxon>Streptophyta</taxon>
        <taxon>Embryophyta</taxon>
        <taxon>Tracheophyta</taxon>
        <taxon>Spermatophyta</taxon>
        <taxon>Magnoliopsida</taxon>
        <taxon>eudicotyledons</taxon>
        <taxon>Gunneridae</taxon>
        <taxon>Pentapetalae</taxon>
        <taxon>asterids</taxon>
        <taxon>Ericales</taxon>
        <taxon>Ericaceae</taxon>
        <taxon>Ericoideae</taxon>
        <taxon>Rhodoreae</taxon>
        <taxon>Rhododendron</taxon>
    </lineage>
</organism>
<proteinExistence type="predicted"/>
<comment type="caution">
    <text evidence="1">The sequence shown here is derived from an EMBL/GenBank/DDBJ whole genome shotgun (WGS) entry which is preliminary data.</text>
</comment>
<dbReference type="EMBL" id="WJXA01000014">
    <property type="protein sequence ID" value="KAF7117276.1"/>
    <property type="molecule type" value="Genomic_DNA"/>
</dbReference>
<evidence type="ECO:0000313" key="1">
    <source>
        <dbReference type="EMBL" id="KAF7117276.1"/>
    </source>
</evidence>
<gene>
    <name evidence="1" type="ORF">RHSIM_RhsimMtG0003900</name>
</gene>
<evidence type="ECO:0000313" key="2">
    <source>
        <dbReference type="Proteomes" id="UP000626092"/>
    </source>
</evidence>
<reference evidence="1" key="1">
    <citation type="submission" date="2019-11" db="EMBL/GenBank/DDBJ databases">
        <authorList>
            <person name="Liu Y."/>
            <person name="Hou J."/>
            <person name="Li T.-Q."/>
            <person name="Guan C.-H."/>
            <person name="Wu X."/>
            <person name="Wu H.-Z."/>
            <person name="Ling F."/>
            <person name="Zhang R."/>
            <person name="Shi X.-G."/>
            <person name="Ren J.-P."/>
            <person name="Chen E.-F."/>
            <person name="Sun J.-M."/>
        </authorList>
    </citation>
    <scope>NUCLEOTIDE SEQUENCE</scope>
    <source>
        <strain evidence="1">Adult_tree_wgs_1</strain>
        <tissue evidence="1">Leaves</tissue>
    </source>
</reference>
<accession>A0A834G0A3</accession>
<keyword evidence="1" id="KW-0496">Mitochondrion</keyword>
<sequence length="184" mass="20281">MIDPGSAVNLLPKRTYFKLVNVTSKLEESSIIVQGFDKHPQIPLGGINQQVRFGTEKRFILSSGGPSSIPQLITLDGRYVRMLGETQFARAGMSLFPSLHAGEAAHASYDAIAQGYDGETFLVSDQSRVHLLFHSCLMVQDLATQQLLEKNIPFLLVPSFVSLPRYSQTAKPTLQSHPIKRSPS</sequence>
<dbReference type="Proteomes" id="UP000626092">
    <property type="component" value="Unassembled WGS sequence"/>
</dbReference>
<keyword evidence="2" id="KW-1185">Reference proteome</keyword>
<geneLocation type="mitochondrion" evidence="1"/>
<dbReference type="OrthoDB" id="1684274at2759"/>
<dbReference type="AlphaFoldDB" id="A0A834G0A3"/>
<name>A0A834G0A3_RHOSS</name>
<protein>
    <submittedName>
        <fullName evidence="1">Uncharacterized protein</fullName>
    </submittedName>
</protein>